<dbReference type="EMBL" id="VOXD01000010">
    <property type="protein sequence ID" value="TXF89956.1"/>
    <property type="molecule type" value="Genomic_DNA"/>
</dbReference>
<dbReference type="Proteomes" id="UP000321907">
    <property type="component" value="Unassembled WGS sequence"/>
</dbReference>
<gene>
    <name evidence="2" type="ORF">FUA23_08340</name>
</gene>
<comment type="caution">
    <text evidence="2">The sequence shown here is derived from an EMBL/GenBank/DDBJ whole genome shotgun (WGS) entry which is preliminary data.</text>
</comment>
<keyword evidence="1" id="KW-0812">Transmembrane</keyword>
<dbReference type="Gene3D" id="1.10.472.150">
    <property type="entry name" value="Glucose-regulated metallo-peptidase M90, N-terminal domain"/>
    <property type="match status" value="1"/>
</dbReference>
<dbReference type="AlphaFoldDB" id="A0A5C7FFH1"/>
<protein>
    <submittedName>
        <fullName evidence="2">Uncharacterized protein</fullName>
    </submittedName>
</protein>
<evidence type="ECO:0000313" key="3">
    <source>
        <dbReference type="Proteomes" id="UP000321907"/>
    </source>
</evidence>
<evidence type="ECO:0000313" key="2">
    <source>
        <dbReference type="EMBL" id="TXF89956.1"/>
    </source>
</evidence>
<keyword evidence="3" id="KW-1185">Reference proteome</keyword>
<dbReference type="RefSeq" id="WP_147930276.1">
    <property type="nucleotide sequence ID" value="NZ_VOXD01000010.1"/>
</dbReference>
<organism evidence="2 3">
    <name type="scientific">Neolewinella aurantiaca</name>
    <dbReference type="NCBI Taxonomy" id="2602767"/>
    <lineage>
        <taxon>Bacteria</taxon>
        <taxon>Pseudomonadati</taxon>
        <taxon>Bacteroidota</taxon>
        <taxon>Saprospiria</taxon>
        <taxon>Saprospirales</taxon>
        <taxon>Lewinellaceae</taxon>
        <taxon>Neolewinella</taxon>
    </lineage>
</organism>
<dbReference type="OrthoDB" id="1491984at2"/>
<evidence type="ECO:0000256" key="1">
    <source>
        <dbReference type="SAM" id="Phobius"/>
    </source>
</evidence>
<dbReference type="InterPro" id="IPR042252">
    <property type="entry name" value="MtfA_N"/>
</dbReference>
<keyword evidence="1" id="KW-1133">Transmembrane helix</keyword>
<name>A0A5C7FFH1_9BACT</name>
<proteinExistence type="predicted"/>
<sequence length="274" mass="31368">MDPVRAISISGLCLFSIGAILRYTTSSSAYDVLMIIPVIAIGAALALAPQLRWRYWLKHAPDLPVELAPLLERFDLYRRLDLEGKREFRRRTFLLKERFHFRGEAIEEIPADVEIMVAASAATAGFHREDFLLGDYETIVFYRHFFPTPEHEVLHCSELYPPDGAIIWTFAAFLRSCIEPKKYLHLGLYEFGRAMMNLEPELRAKLDAFALDYPSIAKLSGFTEVKLKEYIGLPELDLTAITLVLYFTHREEMAVLQKELLEKTDALLVKPTAV</sequence>
<accession>A0A5C7FFH1</accession>
<reference evidence="2 3" key="1">
    <citation type="submission" date="2019-08" db="EMBL/GenBank/DDBJ databases">
        <title>Lewinella sp. strain SSH13 Genome sequencing and assembly.</title>
        <authorList>
            <person name="Kim I."/>
        </authorList>
    </citation>
    <scope>NUCLEOTIDE SEQUENCE [LARGE SCALE GENOMIC DNA]</scope>
    <source>
        <strain evidence="2 3">SSH13</strain>
    </source>
</reference>
<feature type="transmembrane region" description="Helical" evidence="1">
    <location>
        <begin position="32"/>
        <end position="48"/>
    </location>
</feature>
<keyword evidence="1" id="KW-0472">Membrane</keyword>